<comment type="caution">
    <text evidence="9">The sequence shown here is derived from an EMBL/GenBank/DDBJ whole genome shotgun (WGS) entry which is preliminary data.</text>
</comment>
<dbReference type="PANTHER" id="PTHR43791">
    <property type="entry name" value="PERMEASE-RELATED"/>
    <property type="match status" value="1"/>
</dbReference>
<dbReference type="Proteomes" id="UP000038010">
    <property type="component" value="Unassembled WGS sequence"/>
</dbReference>
<keyword evidence="5 7" id="KW-0472">Membrane</keyword>
<dbReference type="GO" id="GO:0016020">
    <property type="term" value="C:membrane"/>
    <property type="evidence" value="ECO:0007669"/>
    <property type="project" value="UniProtKB-SubCell"/>
</dbReference>
<dbReference type="VEuPathDB" id="FungiDB:AB675_8816"/>
<keyword evidence="4 7" id="KW-1133">Transmembrane helix</keyword>
<evidence type="ECO:0000256" key="7">
    <source>
        <dbReference type="SAM" id="Phobius"/>
    </source>
</evidence>
<dbReference type="Gene3D" id="1.20.1250.20">
    <property type="entry name" value="MFS general substrate transporter like domains"/>
    <property type="match status" value="1"/>
</dbReference>
<dbReference type="InterPro" id="IPR036259">
    <property type="entry name" value="MFS_trans_sf"/>
</dbReference>
<sequence length="619" mass="70093">MAGWAAGPPVSDDGSRSRTASSAGEWVEFDELGPLTIDEMPLLRRHDDDADDHDLADDDPSTALRMSAELPLLPNHPSTSDKSLAAAGSRGSGFSFRQRRLPHDADAIATQSSVFDNPDTAKHYQPRSDWENIHRFDPSARWSWSEEDSIVRKIDYKIMLFTCIMFMVLELDRANLTQAVTDNFLDDLGLDTNDYNWGNTIFKFSFLCAELPSQLISKYLGPDRWVPLQMTLWSIVACSQFWLSGRGTFLFTRALLGTLQGGFIADMILYLSYFYKHGELSIRLGFFWTAGSLSDILASILGAGLLRLRGVAGLAGWRWLFLIEGLLTLIVGLIAFPMMPPGPCETAGWFRGPNGWFTPREETIMVNRIIREDPSKSGMHNREPITLSLLWQSLTDFDLWPLYVLGLNFETPLTTPSQYLTLILRSLGFSTLTTNLLVVPSQLGHILTMLLFAYLAEVVGQLWLFGLLAQFWLLPMLAIIYTYDLNAMNPWHAWLILTVLLACPNVHAIQVGWNSRNSNSVRARTVSAALYNMAVQTSGIIASQIYREDDRPRYRRGNRTLIALCVLNIGLYFTTKVYYTWRNRQKEKTWSVMTDGQKARYLEANKEKGNKRLDFRFAS</sequence>
<protein>
    <submittedName>
        <fullName evidence="9">Putative transporter</fullName>
    </submittedName>
</protein>
<evidence type="ECO:0000256" key="4">
    <source>
        <dbReference type="ARBA" id="ARBA00022989"/>
    </source>
</evidence>
<organism evidence="9 10">
    <name type="scientific">Cyphellophora attinorum</name>
    <dbReference type="NCBI Taxonomy" id="1664694"/>
    <lineage>
        <taxon>Eukaryota</taxon>
        <taxon>Fungi</taxon>
        <taxon>Dikarya</taxon>
        <taxon>Ascomycota</taxon>
        <taxon>Pezizomycotina</taxon>
        <taxon>Eurotiomycetes</taxon>
        <taxon>Chaetothyriomycetidae</taxon>
        <taxon>Chaetothyriales</taxon>
        <taxon>Cyphellophoraceae</taxon>
        <taxon>Cyphellophora</taxon>
    </lineage>
</organism>
<dbReference type="InterPro" id="IPR020846">
    <property type="entry name" value="MFS_dom"/>
</dbReference>
<feature type="transmembrane region" description="Helical" evidence="7">
    <location>
        <begin position="225"/>
        <end position="243"/>
    </location>
</feature>
<dbReference type="SUPFAM" id="SSF103473">
    <property type="entry name" value="MFS general substrate transporter"/>
    <property type="match status" value="1"/>
</dbReference>
<dbReference type="GO" id="GO:0022857">
    <property type="term" value="F:transmembrane transporter activity"/>
    <property type="evidence" value="ECO:0007669"/>
    <property type="project" value="InterPro"/>
</dbReference>
<dbReference type="FunFam" id="1.20.1250.20:FF:000106">
    <property type="entry name" value="MFS transporter, putative"/>
    <property type="match status" value="1"/>
</dbReference>
<keyword evidence="10" id="KW-1185">Reference proteome</keyword>
<dbReference type="OrthoDB" id="1935484at2759"/>
<feature type="transmembrane region" description="Helical" evidence="7">
    <location>
        <begin position="287"/>
        <end position="308"/>
    </location>
</feature>
<feature type="domain" description="Major facilitator superfamily (MFS) profile" evidence="8">
    <location>
        <begin position="158"/>
        <end position="619"/>
    </location>
</feature>
<evidence type="ECO:0000259" key="8">
    <source>
        <dbReference type="PROSITE" id="PS50850"/>
    </source>
</evidence>
<feature type="transmembrane region" description="Helical" evidence="7">
    <location>
        <begin position="255"/>
        <end position="275"/>
    </location>
</feature>
<evidence type="ECO:0000256" key="2">
    <source>
        <dbReference type="ARBA" id="ARBA00022448"/>
    </source>
</evidence>
<dbReference type="PROSITE" id="PS50850">
    <property type="entry name" value="MFS"/>
    <property type="match status" value="1"/>
</dbReference>
<dbReference type="PANTHER" id="PTHR43791:SF65">
    <property type="entry name" value="MAJOR FACILITATOR SUPERFAMILY (MFS) PROFILE DOMAIN-CONTAINING PROTEIN-RELATED"/>
    <property type="match status" value="1"/>
</dbReference>
<gene>
    <name evidence="9" type="ORF">AB675_8816</name>
</gene>
<feature type="transmembrane region" description="Helical" evidence="7">
    <location>
        <begin position="436"/>
        <end position="455"/>
    </location>
</feature>
<evidence type="ECO:0000256" key="6">
    <source>
        <dbReference type="SAM" id="MobiDB-lite"/>
    </source>
</evidence>
<dbReference type="AlphaFoldDB" id="A0A0N1HA31"/>
<feature type="transmembrane region" description="Helical" evidence="7">
    <location>
        <begin position="462"/>
        <end position="481"/>
    </location>
</feature>
<accession>A0A0N1HA31</accession>
<feature type="transmembrane region" description="Helical" evidence="7">
    <location>
        <begin position="525"/>
        <end position="546"/>
    </location>
</feature>
<evidence type="ECO:0000313" key="10">
    <source>
        <dbReference type="Proteomes" id="UP000038010"/>
    </source>
</evidence>
<keyword evidence="3 7" id="KW-0812">Transmembrane</keyword>
<feature type="transmembrane region" description="Helical" evidence="7">
    <location>
        <begin position="561"/>
        <end position="579"/>
    </location>
</feature>
<feature type="transmembrane region" description="Helical" evidence="7">
    <location>
        <begin position="493"/>
        <end position="513"/>
    </location>
</feature>
<keyword evidence="2" id="KW-0813">Transport</keyword>
<feature type="region of interest" description="Disordered" evidence="6">
    <location>
        <begin position="1"/>
        <end position="32"/>
    </location>
</feature>
<comment type="subcellular location">
    <subcellularLocation>
        <location evidence="1">Membrane</location>
        <topology evidence="1">Multi-pass membrane protein</topology>
    </subcellularLocation>
</comment>
<dbReference type="RefSeq" id="XP_018004656.1">
    <property type="nucleotide sequence ID" value="XM_018149295.1"/>
</dbReference>
<proteinExistence type="predicted"/>
<name>A0A0N1HA31_9EURO</name>
<dbReference type="InterPro" id="IPR011701">
    <property type="entry name" value="MFS"/>
</dbReference>
<evidence type="ECO:0000256" key="3">
    <source>
        <dbReference type="ARBA" id="ARBA00022692"/>
    </source>
</evidence>
<feature type="transmembrane region" description="Helical" evidence="7">
    <location>
        <begin position="320"/>
        <end position="339"/>
    </location>
</feature>
<dbReference type="GeneID" id="28741175"/>
<feature type="region of interest" description="Disordered" evidence="6">
    <location>
        <begin position="71"/>
        <end position="90"/>
    </location>
</feature>
<dbReference type="EMBL" id="LFJN01000003">
    <property type="protein sequence ID" value="KPI44693.1"/>
    <property type="molecule type" value="Genomic_DNA"/>
</dbReference>
<dbReference type="Pfam" id="PF07690">
    <property type="entry name" value="MFS_1"/>
    <property type="match status" value="1"/>
</dbReference>
<evidence type="ECO:0000256" key="1">
    <source>
        <dbReference type="ARBA" id="ARBA00004141"/>
    </source>
</evidence>
<evidence type="ECO:0000256" key="5">
    <source>
        <dbReference type="ARBA" id="ARBA00023136"/>
    </source>
</evidence>
<reference evidence="9 10" key="1">
    <citation type="submission" date="2015-06" db="EMBL/GenBank/DDBJ databases">
        <title>Draft genome of the ant-associated black yeast Phialophora attae CBS 131958.</title>
        <authorList>
            <person name="Moreno L.F."/>
            <person name="Stielow B.J."/>
            <person name="de Hoog S."/>
            <person name="Vicente V.A."/>
            <person name="Weiss V.A."/>
            <person name="de Vries M."/>
            <person name="Cruz L.M."/>
            <person name="Souza E.M."/>
        </authorList>
    </citation>
    <scope>NUCLEOTIDE SEQUENCE [LARGE SCALE GENOMIC DNA]</scope>
    <source>
        <strain evidence="9 10">CBS 131958</strain>
    </source>
</reference>
<evidence type="ECO:0000313" key="9">
    <source>
        <dbReference type="EMBL" id="KPI44693.1"/>
    </source>
</evidence>